<evidence type="ECO:0000259" key="1">
    <source>
        <dbReference type="Pfam" id="PF13320"/>
    </source>
</evidence>
<dbReference type="InterPro" id="IPR025150">
    <property type="entry name" value="GH123_cat"/>
</dbReference>
<sequence length="522" mass="58028">MQYSVYSDSAWTYPDSPHTQIHQASLEAARGGHAAFQLLGDTLDTGTPISVTMNWEQPCGLSLYAGELLPVGVDENTSATLMTTTDYESSRDFVTRKAPFYVYDAIRPLENTLTGTRLALYLSLQADCEEAPGLYTGTLHITAGDDKISVPVSCRVHSACVPPIGKARLGMLNFFDYEGLTRQHDAAENSEGYWALFRRYVRAQLTMRCTHILLPSGRPILENGIITGFDFSAALRAGRIAMEEGAPYLCGGHIAHWAEWTGEEYFLSWSPSTGVSTPEGYLQLRRYFTAWADIIRQNGWEGKMTQALADEPQEGNARTYRILAAICRKFLPGVPILDAVETTNLGGGIDIWVPKQDTFEKKKDTFRLLQDAGEDIWFYTCAFPAGNIMNRSMDLPLTVSRLLLWMGASCRLTGFLHWGFNYYIGDDIWNRACCPHKGALLPAGDAHIVYPGPDGPWISMRYEAQRGGAEDYELFSQILLKNPAAADSILSMACTDFRTYTADPSLLAQAKHRLLEEADRLS</sequence>
<name>A0A1E3UK71_9FIRM</name>
<evidence type="ECO:0000313" key="4">
    <source>
        <dbReference type="Proteomes" id="UP000094067"/>
    </source>
</evidence>
<dbReference type="Pfam" id="PF13320">
    <property type="entry name" value="GH123_cat"/>
    <property type="match status" value="1"/>
</dbReference>
<reference evidence="2 4" key="1">
    <citation type="submission" date="2016-07" db="EMBL/GenBank/DDBJ databases">
        <title>Characterization of isolates of Eisenbergiella tayi derived from blood cultures, using whole genome sequencing.</title>
        <authorList>
            <person name="Burdz T."/>
            <person name="Wiebe D."/>
            <person name="Huynh C."/>
            <person name="Bernard K."/>
        </authorList>
    </citation>
    <scope>NUCLEOTIDE SEQUENCE [LARGE SCALE GENOMIC DNA]</scope>
    <source>
        <strain evidence="2 4">NML 110608</strain>
    </source>
</reference>
<gene>
    <name evidence="3" type="ORF">BEI59_14410</name>
    <name evidence="2" type="ORF">BEI61_01983</name>
</gene>
<evidence type="ECO:0000313" key="5">
    <source>
        <dbReference type="Proteomes" id="UP000094271"/>
    </source>
</evidence>
<organism evidence="3 5">
    <name type="scientific">Eisenbergiella tayi</name>
    <dbReference type="NCBI Taxonomy" id="1432052"/>
    <lineage>
        <taxon>Bacteria</taxon>
        <taxon>Bacillati</taxon>
        <taxon>Bacillota</taxon>
        <taxon>Clostridia</taxon>
        <taxon>Lachnospirales</taxon>
        <taxon>Lachnospiraceae</taxon>
        <taxon>Eisenbergiella</taxon>
    </lineage>
</organism>
<dbReference type="EMBL" id="MCGH01000002">
    <property type="protein sequence ID" value="ODM06094.1"/>
    <property type="molecule type" value="Genomic_DNA"/>
</dbReference>
<proteinExistence type="predicted"/>
<evidence type="ECO:0000313" key="3">
    <source>
        <dbReference type="EMBL" id="ODR51431.1"/>
    </source>
</evidence>
<dbReference type="PATRIC" id="fig|1432052.4.peg.2216"/>
<dbReference type="Proteomes" id="UP000094067">
    <property type="component" value="Unassembled WGS sequence"/>
</dbReference>
<reference evidence="3 5" key="2">
    <citation type="submission" date="2016-08" db="EMBL/GenBank/DDBJ databases">
        <authorList>
            <person name="Seilhamer J.J."/>
        </authorList>
    </citation>
    <scope>NUCLEOTIDE SEQUENCE [LARGE SCALE GENOMIC DNA]</scope>
    <source>
        <strain evidence="3 5">NML150140-1</strain>
    </source>
</reference>
<accession>A0A1E3UK71</accession>
<feature type="domain" description="Glycoside hydrolase 123 catalytic" evidence="1">
    <location>
        <begin position="278"/>
        <end position="475"/>
    </location>
</feature>
<dbReference type="RefSeq" id="WP_069152159.1">
    <property type="nucleotide sequence ID" value="NZ_MCGH01000002.1"/>
</dbReference>
<evidence type="ECO:0000313" key="2">
    <source>
        <dbReference type="EMBL" id="ODM06094.1"/>
    </source>
</evidence>
<dbReference type="AlphaFoldDB" id="A0A1E3UK71"/>
<comment type="caution">
    <text evidence="3">The sequence shown here is derived from an EMBL/GenBank/DDBJ whole genome shotgun (WGS) entry which is preliminary data.</text>
</comment>
<protein>
    <recommendedName>
        <fullName evidence="1">Glycoside hydrolase 123 catalytic domain-containing protein</fullName>
    </recommendedName>
</protein>
<dbReference type="Proteomes" id="UP000094271">
    <property type="component" value="Unassembled WGS sequence"/>
</dbReference>
<dbReference type="OrthoDB" id="197680at2"/>
<dbReference type="EMBL" id="MEHA01000009">
    <property type="protein sequence ID" value="ODR51431.1"/>
    <property type="molecule type" value="Genomic_DNA"/>
</dbReference>